<dbReference type="OrthoDB" id="443981at2759"/>
<evidence type="ECO:0000259" key="1">
    <source>
        <dbReference type="Pfam" id="PF04366"/>
    </source>
</evidence>
<dbReference type="PANTHER" id="PTHR15629">
    <property type="entry name" value="SH3YL1 PROTEIN"/>
    <property type="match status" value="1"/>
</dbReference>
<dbReference type="InParanoid" id="G4TX38"/>
<accession>G4TX38</accession>
<keyword evidence="3" id="KW-1185">Reference proteome</keyword>
<gene>
    <name evidence="2" type="ORF">PIIN_09877</name>
</gene>
<dbReference type="Pfam" id="PF04366">
    <property type="entry name" value="Ysc84"/>
    <property type="match status" value="1"/>
</dbReference>
<dbReference type="GO" id="GO:0030479">
    <property type="term" value="C:actin cortical patch"/>
    <property type="evidence" value="ECO:0007669"/>
    <property type="project" value="TreeGrafter"/>
</dbReference>
<dbReference type="EMBL" id="CAFZ01000544">
    <property type="protein sequence ID" value="CCA75881.1"/>
    <property type="molecule type" value="Genomic_DNA"/>
</dbReference>
<evidence type="ECO:0000313" key="3">
    <source>
        <dbReference type="Proteomes" id="UP000007148"/>
    </source>
</evidence>
<dbReference type="OMA" id="NACREVR"/>
<dbReference type="GO" id="GO:0051017">
    <property type="term" value="P:actin filament bundle assembly"/>
    <property type="evidence" value="ECO:0007669"/>
    <property type="project" value="TreeGrafter"/>
</dbReference>
<dbReference type="eggNOG" id="KOG1843">
    <property type="taxonomic scope" value="Eukaryota"/>
</dbReference>
<evidence type="ECO:0000313" key="2">
    <source>
        <dbReference type="EMBL" id="CCA75881.1"/>
    </source>
</evidence>
<organism evidence="2 3">
    <name type="scientific">Serendipita indica (strain DSM 11827)</name>
    <name type="common">Root endophyte fungus</name>
    <name type="synonym">Piriformospora indica</name>
    <dbReference type="NCBI Taxonomy" id="1109443"/>
    <lineage>
        <taxon>Eukaryota</taxon>
        <taxon>Fungi</taxon>
        <taxon>Dikarya</taxon>
        <taxon>Basidiomycota</taxon>
        <taxon>Agaricomycotina</taxon>
        <taxon>Agaricomycetes</taxon>
        <taxon>Sebacinales</taxon>
        <taxon>Serendipitaceae</taxon>
        <taxon>Serendipita</taxon>
    </lineage>
</organism>
<dbReference type="STRING" id="1109443.G4TX38"/>
<name>G4TX38_SERID</name>
<dbReference type="HOGENOM" id="CLU_015320_5_0_1"/>
<dbReference type="GO" id="GO:0051015">
    <property type="term" value="F:actin filament binding"/>
    <property type="evidence" value="ECO:0007669"/>
    <property type="project" value="TreeGrafter"/>
</dbReference>
<dbReference type="GO" id="GO:0035091">
    <property type="term" value="F:phosphatidylinositol binding"/>
    <property type="evidence" value="ECO:0007669"/>
    <property type="project" value="TreeGrafter"/>
</dbReference>
<sequence>MSFKVNTPVPQPLPKECIKATKIFQSFVGDGRGGLDGVVPRRVLEQAYGFAFLSVVKASQWRNVHAAILEGGSGLVIARLDDDTWSAPSAIGTAGMGFGGQAGAEVTDFLFVLNSRSAVRSFMSAGSVTLGGNLSVALGPVGRTGEAAGALNTSGKVAAM</sequence>
<dbReference type="PANTHER" id="PTHR15629:SF2">
    <property type="entry name" value="SH3 DOMAIN-CONTAINING YSC84-LIKE PROTEIN 1"/>
    <property type="match status" value="1"/>
</dbReference>
<dbReference type="AlphaFoldDB" id="G4TX38"/>
<comment type="caution">
    <text evidence="2">The sequence shown here is derived from an EMBL/GenBank/DDBJ whole genome shotgun (WGS) entry which is preliminary data.</text>
</comment>
<dbReference type="InterPro" id="IPR051702">
    <property type="entry name" value="SH3_domain_YSC84-like"/>
</dbReference>
<feature type="domain" description="Ysc84 actin-binding" evidence="1">
    <location>
        <begin position="94"/>
        <end position="151"/>
    </location>
</feature>
<dbReference type="InterPro" id="IPR007461">
    <property type="entry name" value="Ysc84_actin-binding"/>
</dbReference>
<protein>
    <submittedName>
        <fullName evidence="2">Related to YSC84-protein involved in the organization of actin cytoskeleton</fullName>
    </submittedName>
</protein>
<dbReference type="Proteomes" id="UP000007148">
    <property type="component" value="Unassembled WGS sequence"/>
</dbReference>
<dbReference type="GO" id="GO:0051666">
    <property type="term" value="P:actin cortical patch localization"/>
    <property type="evidence" value="ECO:0007669"/>
    <property type="project" value="TreeGrafter"/>
</dbReference>
<proteinExistence type="predicted"/>
<reference evidence="2 3" key="1">
    <citation type="journal article" date="2011" name="PLoS Pathog.">
        <title>Endophytic Life Strategies Decoded by Genome and Transcriptome Analyses of the Mutualistic Root Symbiont Piriformospora indica.</title>
        <authorList>
            <person name="Zuccaro A."/>
            <person name="Lahrmann U."/>
            <person name="Guldener U."/>
            <person name="Langen G."/>
            <person name="Pfiffi S."/>
            <person name="Biedenkopf D."/>
            <person name="Wong P."/>
            <person name="Samans B."/>
            <person name="Grimm C."/>
            <person name="Basiewicz M."/>
            <person name="Murat C."/>
            <person name="Martin F."/>
            <person name="Kogel K.H."/>
        </authorList>
    </citation>
    <scope>NUCLEOTIDE SEQUENCE [LARGE SCALE GENOMIC DNA]</scope>
    <source>
        <strain evidence="2 3">DSM 11827</strain>
    </source>
</reference>